<evidence type="ECO:0000256" key="2">
    <source>
        <dbReference type="ARBA" id="ARBA00023004"/>
    </source>
</evidence>
<comment type="caution">
    <text evidence="4">The sequence shown here is derived from an EMBL/GenBank/DDBJ whole genome shotgun (WGS) entry which is preliminary data.</text>
</comment>
<feature type="domain" description="Non-haem dioxygenase N-terminal" evidence="3">
    <location>
        <begin position="48"/>
        <end position="159"/>
    </location>
</feature>
<gene>
    <name evidence="4" type="ORF">SASPL_105385</name>
</gene>
<sequence>MTSTEHAWPEPVTRVQQLSDSGIRVIPDRYVKEPVDLPGATTSDGPDIPVVDMEGLSSGDAEVRRRTATLIDEACREWGFFQVANHGVSPDLMARCREAWREFFQLPLAEKQRYANSPATYEGYGSRLGLEKGVSLDWNDYFFLYFLPIGVKDKNKWPTLPVGIRSH</sequence>
<reference evidence="4" key="2">
    <citation type="submission" date="2020-08" db="EMBL/GenBank/DDBJ databases">
        <title>Plant Genome Project.</title>
        <authorList>
            <person name="Zhang R.-G."/>
        </authorList>
    </citation>
    <scope>NUCLEOTIDE SEQUENCE</scope>
    <source>
        <strain evidence="4">Huo1</strain>
        <tissue evidence="4">Leaf</tissue>
    </source>
</reference>
<name>A0A8X9A9X9_SALSN</name>
<evidence type="ECO:0000256" key="1">
    <source>
        <dbReference type="ARBA" id="ARBA00022723"/>
    </source>
</evidence>
<organism evidence="4">
    <name type="scientific">Salvia splendens</name>
    <name type="common">Scarlet sage</name>
    <dbReference type="NCBI Taxonomy" id="180675"/>
    <lineage>
        <taxon>Eukaryota</taxon>
        <taxon>Viridiplantae</taxon>
        <taxon>Streptophyta</taxon>
        <taxon>Embryophyta</taxon>
        <taxon>Tracheophyta</taxon>
        <taxon>Spermatophyta</taxon>
        <taxon>Magnoliopsida</taxon>
        <taxon>eudicotyledons</taxon>
        <taxon>Gunneridae</taxon>
        <taxon>Pentapetalae</taxon>
        <taxon>asterids</taxon>
        <taxon>lamiids</taxon>
        <taxon>Lamiales</taxon>
        <taxon>Lamiaceae</taxon>
        <taxon>Nepetoideae</taxon>
        <taxon>Mentheae</taxon>
        <taxon>Salviinae</taxon>
        <taxon>Salvia</taxon>
        <taxon>Salvia subgen. Calosphace</taxon>
        <taxon>core Calosphace</taxon>
    </lineage>
</organism>
<evidence type="ECO:0000259" key="3">
    <source>
        <dbReference type="Pfam" id="PF14226"/>
    </source>
</evidence>
<evidence type="ECO:0000313" key="4">
    <source>
        <dbReference type="EMBL" id="KAG6433768.1"/>
    </source>
</evidence>
<dbReference type="PANTHER" id="PTHR47991">
    <property type="entry name" value="OXOGLUTARATE/IRON-DEPENDENT DIOXYGENASE"/>
    <property type="match status" value="1"/>
</dbReference>
<keyword evidence="1" id="KW-0479">Metal-binding</keyword>
<keyword evidence="5" id="KW-1185">Reference proteome</keyword>
<keyword evidence="2" id="KW-0408">Iron</keyword>
<dbReference type="Pfam" id="PF14226">
    <property type="entry name" value="DIOX_N"/>
    <property type="match status" value="1"/>
</dbReference>
<accession>A0A8X9A9X9</accession>
<dbReference type="InterPro" id="IPR026992">
    <property type="entry name" value="DIOX_N"/>
</dbReference>
<evidence type="ECO:0000313" key="5">
    <source>
        <dbReference type="Proteomes" id="UP000298416"/>
    </source>
</evidence>
<dbReference type="SUPFAM" id="SSF51197">
    <property type="entry name" value="Clavaminate synthase-like"/>
    <property type="match status" value="1"/>
</dbReference>
<dbReference type="GO" id="GO:0016706">
    <property type="term" value="F:2-oxoglutarate-dependent dioxygenase activity"/>
    <property type="evidence" value="ECO:0007669"/>
    <property type="project" value="UniProtKB-ARBA"/>
</dbReference>
<dbReference type="InterPro" id="IPR050295">
    <property type="entry name" value="Plant_2OG-oxidoreductases"/>
</dbReference>
<dbReference type="GO" id="GO:0046872">
    <property type="term" value="F:metal ion binding"/>
    <property type="evidence" value="ECO:0007669"/>
    <property type="project" value="UniProtKB-KW"/>
</dbReference>
<protein>
    <recommendedName>
        <fullName evidence="3">Non-haem dioxygenase N-terminal domain-containing protein</fullName>
    </recommendedName>
</protein>
<reference evidence="4" key="1">
    <citation type="submission" date="2018-01" db="EMBL/GenBank/DDBJ databases">
        <authorList>
            <person name="Mao J.F."/>
        </authorList>
    </citation>
    <scope>NUCLEOTIDE SEQUENCE</scope>
    <source>
        <strain evidence="4">Huo1</strain>
        <tissue evidence="4">Leaf</tissue>
    </source>
</reference>
<dbReference type="Gene3D" id="2.60.120.330">
    <property type="entry name" value="B-lactam Antibiotic, Isopenicillin N Synthase, Chain"/>
    <property type="match status" value="1"/>
</dbReference>
<dbReference type="EMBL" id="PNBA02000002">
    <property type="protein sequence ID" value="KAG6433768.1"/>
    <property type="molecule type" value="Genomic_DNA"/>
</dbReference>
<dbReference type="InterPro" id="IPR027443">
    <property type="entry name" value="IPNS-like_sf"/>
</dbReference>
<dbReference type="Proteomes" id="UP000298416">
    <property type="component" value="Unassembled WGS sequence"/>
</dbReference>
<dbReference type="AlphaFoldDB" id="A0A8X9A9X9"/>
<proteinExistence type="predicted"/>